<accession>A0AAD3T1A2</accession>
<organism evidence="2 3">
    <name type="scientific">Nepenthes gracilis</name>
    <name type="common">Slender pitcher plant</name>
    <dbReference type="NCBI Taxonomy" id="150966"/>
    <lineage>
        <taxon>Eukaryota</taxon>
        <taxon>Viridiplantae</taxon>
        <taxon>Streptophyta</taxon>
        <taxon>Embryophyta</taxon>
        <taxon>Tracheophyta</taxon>
        <taxon>Spermatophyta</taxon>
        <taxon>Magnoliopsida</taxon>
        <taxon>eudicotyledons</taxon>
        <taxon>Gunneridae</taxon>
        <taxon>Pentapetalae</taxon>
        <taxon>Caryophyllales</taxon>
        <taxon>Nepenthaceae</taxon>
        <taxon>Nepenthes</taxon>
    </lineage>
</organism>
<name>A0AAD3T1A2_NEPGR</name>
<evidence type="ECO:0000256" key="1">
    <source>
        <dbReference type="SAM" id="MobiDB-lite"/>
    </source>
</evidence>
<comment type="caution">
    <text evidence="2">The sequence shown here is derived from an EMBL/GenBank/DDBJ whole genome shotgun (WGS) entry which is preliminary data.</text>
</comment>
<reference evidence="2" key="1">
    <citation type="submission" date="2023-05" db="EMBL/GenBank/DDBJ databases">
        <title>Nepenthes gracilis genome sequencing.</title>
        <authorList>
            <person name="Fukushima K."/>
        </authorList>
    </citation>
    <scope>NUCLEOTIDE SEQUENCE</scope>
    <source>
        <strain evidence="2">SING2019-196</strain>
    </source>
</reference>
<sequence>MPALPSRDPDPKTKYPSAESPSPLNKIKETAQSEADFGLYALPQTTASNKSSLQTLEPNPQFKLQIRILQIFGQRQDHRYPTRRLCTSIIEICNTQHLLVQTGTQTNAAHPVPYLSKTLPKHWSLEMLQHHTASRAGRHQ</sequence>
<protein>
    <submittedName>
        <fullName evidence="2">Uncharacterized protein</fullName>
    </submittedName>
</protein>
<dbReference type="AlphaFoldDB" id="A0AAD3T1A2"/>
<evidence type="ECO:0000313" key="2">
    <source>
        <dbReference type="EMBL" id="GMH20749.1"/>
    </source>
</evidence>
<proteinExistence type="predicted"/>
<gene>
    <name evidence="2" type="ORF">Nepgr_022591</name>
</gene>
<dbReference type="EMBL" id="BSYO01000022">
    <property type="protein sequence ID" value="GMH20749.1"/>
    <property type="molecule type" value="Genomic_DNA"/>
</dbReference>
<dbReference type="Proteomes" id="UP001279734">
    <property type="component" value="Unassembled WGS sequence"/>
</dbReference>
<evidence type="ECO:0000313" key="3">
    <source>
        <dbReference type="Proteomes" id="UP001279734"/>
    </source>
</evidence>
<keyword evidence="3" id="KW-1185">Reference proteome</keyword>
<feature type="region of interest" description="Disordered" evidence="1">
    <location>
        <begin position="1"/>
        <end position="25"/>
    </location>
</feature>